<dbReference type="PANTHER" id="PTHR31672">
    <property type="entry name" value="BNACNNG10540D PROTEIN"/>
    <property type="match status" value="1"/>
</dbReference>
<dbReference type="Pfam" id="PF08268">
    <property type="entry name" value="FBA_3"/>
    <property type="match status" value="1"/>
</dbReference>
<accession>A0AAD8R9K7</accession>
<dbReference type="NCBIfam" id="TIGR01640">
    <property type="entry name" value="F_box_assoc_1"/>
    <property type="match status" value="1"/>
</dbReference>
<dbReference type="InterPro" id="IPR036047">
    <property type="entry name" value="F-box-like_dom_sf"/>
</dbReference>
<proteinExistence type="predicted"/>
<evidence type="ECO:0000313" key="2">
    <source>
        <dbReference type="EMBL" id="KAK1615283.1"/>
    </source>
</evidence>
<dbReference type="InterPro" id="IPR013187">
    <property type="entry name" value="F-box-assoc_dom_typ3"/>
</dbReference>
<dbReference type="SUPFAM" id="SSF81383">
    <property type="entry name" value="F-box domain"/>
    <property type="match status" value="1"/>
</dbReference>
<dbReference type="PANTHER" id="PTHR31672:SF13">
    <property type="entry name" value="F-BOX PROTEIN CPR30-LIKE"/>
    <property type="match status" value="1"/>
</dbReference>
<feature type="domain" description="F-box" evidence="1">
    <location>
        <begin position="1"/>
        <end position="57"/>
    </location>
</feature>
<dbReference type="InterPro" id="IPR001810">
    <property type="entry name" value="F-box_dom"/>
</dbReference>
<reference evidence="2" key="1">
    <citation type="submission" date="2023-07" db="EMBL/GenBank/DDBJ databases">
        <title>A chromosome-level genome assembly of Lolium multiflorum.</title>
        <authorList>
            <person name="Chen Y."/>
            <person name="Copetti D."/>
            <person name="Kolliker R."/>
            <person name="Studer B."/>
        </authorList>
    </citation>
    <scope>NUCLEOTIDE SEQUENCE</scope>
    <source>
        <strain evidence="2">02402/16</strain>
        <tissue evidence="2">Leaf</tissue>
    </source>
</reference>
<dbReference type="InterPro" id="IPR050796">
    <property type="entry name" value="SCF_F-box_component"/>
</dbReference>
<protein>
    <recommendedName>
        <fullName evidence="1">F-box domain-containing protein</fullName>
    </recommendedName>
</protein>
<gene>
    <name evidence="2" type="ORF">QYE76_020800</name>
</gene>
<dbReference type="Pfam" id="PF00646">
    <property type="entry name" value="F-box"/>
    <property type="match status" value="1"/>
</dbReference>
<dbReference type="InterPro" id="IPR017451">
    <property type="entry name" value="F-box-assoc_interact_dom"/>
</dbReference>
<dbReference type="PROSITE" id="PS50181">
    <property type="entry name" value="FBOX"/>
    <property type="match status" value="1"/>
</dbReference>
<evidence type="ECO:0000313" key="3">
    <source>
        <dbReference type="Proteomes" id="UP001231189"/>
    </source>
</evidence>
<evidence type="ECO:0000259" key="1">
    <source>
        <dbReference type="PROSITE" id="PS50181"/>
    </source>
</evidence>
<dbReference type="AlphaFoldDB" id="A0AAD8R9K7"/>
<dbReference type="EMBL" id="JAUUTY010000006">
    <property type="protein sequence ID" value="KAK1615283.1"/>
    <property type="molecule type" value="Genomic_DNA"/>
</dbReference>
<dbReference type="SMART" id="SM00256">
    <property type="entry name" value="FBOX"/>
    <property type="match status" value="1"/>
</dbReference>
<comment type="caution">
    <text evidence="2">The sequence shown here is derived from an EMBL/GenBank/DDBJ whole genome shotgun (WGS) entry which is preliminary data.</text>
</comment>
<dbReference type="SUPFAM" id="SSF63829">
    <property type="entry name" value="Calcium-dependent phosphotriesterase"/>
    <property type="match status" value="1"/>
</dbReference>
<name>A0AAD8R9K7_LOLMU</name>
<keyword evidence="3" id="KW-1185">Reference proteome</keyword>
<sequence length="365" mass="40630">MDVPTDVLVKILLLLSPICRRRLRLVCRLWRDLVHERTPKIQIAPARPLIETVYPRAYIVDDVQGRGGCTPLWTTGHDEAYTAMQLVGSCNGLLCLCDNHRPGGAITLVNPATGEALGLPPIPGAGRLRRPKTGWHHAYGFAYHSVTGQYKIVRVSSDEDKVQVFALGEASSWRDVPAPDGRCRLDAGVVGLDGAAYWVALSEKGAERIMSLDLEDGSVASIESPPEPIRHLAEVRGKLAAVISDGVMAHEKIQLWILEGEGMERSWNHRYSVQLPRRGLQEHPLPRPGQRLARPHLGHGMSTILTHGTWLGDVLVLYEHTPTTDAVQNHQWKPQPLLDCNNRGRIYRTFAYTETTEPLSAYKLW</sequence>
<organism evidence="2 3">
    <name type="scientific">Lolium multiflorum</name>
    <name type="common">Italian ryegrass</name>
    <name type="synonym">Lolium perenne subsp. multiflorum</name>
    <dbReference type="NCBI Taxonomy" id="4521"/>
    <lineage>
        <taxon>Eukaryota</taxon>
        <taxon>Viridiplantae</taxon>
        <taxon>Streptophyta</taxon>
        <taxon>Embryophyta</taxon>
        <taxon>Tracheophyta</taxon>
        <taxon>Spermatophyta</taxon>
        <taxon>Magnoliopsida</taxon>
        <taxon>Liliopsida</taxon>
        <taxon>Poales</taxon>
        <taxon>Poaceae</taxon>
        <taxon>BOP clade</taxon>
        <taxon>Pooideae</taxon>
        <taxon>Poodae</taxon>
        <taxon>Poeae</taxon>
        <taxon>Poeae Chloroplast Group 2 (Poeae type)</taxon>
        <taxon>Loliodinae</taxon>
        <taxon>Loliinae</taxon>
        <taxon>Lolium</taxon>
    </lineage>
</organism>
<dbReference type="Gene3D" id="1.20.1280.50">
    <property type="match status" value="1"/>
</dbReference>
<dbReference type="Proteomes" id="UP001231189">
    <property type="component" value="Unassembled WGS sequence"/>
</dbReference>